<comment type="similarity">
    <text evidence="1">Belongs to the IST1 family.</text>
</comment>
<keyword evidence="4" id="KW-1185">Reference proteome</keyword>
<dbReference type="Gene3D" id="1.20.1260.60">
    <property type="entry name" value="Vacuolar protein sorting-associated protein Ist1"/>
    <property type="match status" value="1"/>
</dbReference>
<evidence type="ECO:0000256" key="2">
    <source>
        <dbReference type="SAM" id="MobiDB-lite"/>
    </source>
</evidence>
<dbReference type="EMBL" id="JAPMSZ010000009">
    <property type="protein sequence ID" value="KAJ5091439.1"/>
    <property type="molecule type" value="Genomic_DNA"/>
</dbReference>
<reference evidence="3" key="2">
    <citation type="journal article" date="2023" name="IMA Fungus">
        <title>Comparative genomic study of the Penicillium genus elucidates a diverse pangenome and 15 lateral gene transfer events.</title>
        <authorList>
            <person name="Petersen C."/>
            <person name="Sorensen T."/>
            <person name="Nielsen M.R."/>
            <person name="Sondergaard T.E."/>
            <person name="Sorensen J.L."/>
            <person name="Fitzpatrick D.A."/>
            <person name="Frisvad J.C."/>
            <person name="Nielsen K.L."/>
        </authorList>
    </citation>
    <scope>NUCLEOTIDE SEQUENCE</scope>
    <source>
        <strain evidence="3">IBT 34128</strain>
    </source>
</reference>
<feature type="compositionally biased region" description="Basic and acidic residues" evidence="2">
    <location>
        <begin position="294"/>
        <end position="311"/>
    </location>
</feature>
<feature type="region of interest" description="Disordered" evidence="2">
    <location>
        <begin position="149"/>
        <end position="173"/>
    </location>
</feature>
<gene>
    <name evidence="3" type="ORF">NUU61_006309</name>
</gene>
<feature type="region of interest" description="Disordered" evidence="2">
    <location>
        <begin position="283"/>
        <end position="408"/>
    </location>
</feature>
<dbReference type="OrthoDB" id="29853at2759"/>
<protein>
    <recommendedName>
        <fullName evidence="5">DUF292 domain protein</fullName>
    </recommendedName>
</protein>
<name>A0A9W9K373_9EURO</name>
<dbReference type="GeneID" id="81396006"/>
<feature type="compositionally biased region" description="Basic and acidic residues" evidence="2">
    <location>
        <begin position="368"/>
        <end position="384"/>
    </location>
</feature>
<reference evidence="3" key="1">
    <citation type="submission" date="2022-11" db="EMBL/GenBank/DDBJ databases">
        <authorList>
            <person name="Petersen C."/>
        </authorList>
    </citation>
    <scope>NUCLEOTIDE SEQUENCE</scope>
    <source>
        <strain evidence="3">IBT 34128</strain>
    </source>
</reference>
<dbReference type="Proteomes" id="UP001141434">
    <property type="component" value="Unassembled WGS sequence"/>
</dbReference>
<dbReference type="Pfam" id="PF03398">
    <property type="entry name" value="Ist1"/>
    <property type="match status" value="2"/>
</dbReference>
<dbReference type="PANTHER" id="PTHR12161">
    <property type="entry name" value="IST1 FAMILY MEMBER"/>
    <property type="match status" value="1"/>
</dbReference>
<sequence>MPPSAQTTRLVSTLRLLIPRLRLLQKKDTASSVVQRRELSQLLSEGREASARIRVENVIATDIAVEVMEMVELYCELLLARANVLDQLAFGDKGTRARLRAKELLKKQNIAQTGSAAGPASAGRTAGESTGSRFGFSWLGGGVQKKDVERPAAATSADAGSGTEQSPDTGADEENAYMDTALDEAAVVVFYAWHRFPHELRELTMLRTMLGERYGKEFMAMAQDNKVDSVKVPDRLLKGLRVRPPGQDLVESYLREIAKAYGVAWPAEDEELDVQAELGSAPPEFVDDLASDDGNEKETALPETPNKHADSTSRTNFSESRRASETSELSRATPPRGLAAGRSPVSVAPPAPRTDNPNPRVKLPGAEGKSEEVAKDESEPDASKKKSGNGIPELDELTRRFADLKRKP</sequence>
<dbReference type="AlphaFoldDB" id="A0A9W9K373"/>
<feature type="compositionally biased region" description="Low complexity" evidence="2">
    <location>
        <begin position="152"/>
        <end position="163"/>
    </location>
</feature>
<accession>A0A9W9K373</accession>
<dbReference type="PANTHER" id="PTHR12161:SF5">
    <property type="entry name" value="IST1 HOMOLOG"/>
    <property type="match status" value="1"/>
</dbReference>
<evidence type="ECO:0000313" key="4">
    <source>
        <dbReference type="Proteomes" id="UP001141434"/>
    </source>
</evidence>
<proteinExistence type="inferred from homology"/>
<dbReference type="RefSeq" id="XP_056509637.1">
    <property type="nucleotide sequence ID" value="XM_056656837.1"/>
</dbReference>
<dbReference type="GO" id="GO:0015031">
    <property type="term" value="P:protein transport"/>
    <property type="evidence" value="ECO:0007669"/>
    <property type="project" value="InterPro"/>
</dbReference>
<evidence type="ECO:0008006" key="5">
    <source>
        <dbReference type="Google" id="ProtNLM"/>
    </source>
</evidence>
<comment type="caution">
    <text evidence="3">The sequence shown here is derived from an EMBL/GenBank/DDBJ whole genome shotgun (WGS) entry which is preliminary data.</text>
</comment>
<evidence type="ECO:0000313" key="3">
    <source>
        <dbReference type="EMBL" id="KAJ5091439.1"/>
    </source>
</evidence>
<organism evidence="3 4">
    <name type="scientific">Penicillium alfredii</name>
    <dbReference type="NCBI Taxonomy" id="1506179"/>
    <lineage>
        <taxon>Eukaryota</taxon>
        <taxon>Fungi</taxon>
        <taxon>Dikarya</taxon>
        <taxon>Ascomycota</taxon>
        <taxon>Pezizomycotina</taxon>
        <taxon>Eurotiomycetes</taxon>
        <taxon>Eurotiomycetidae</taxon>
        <taxon>Eurotiales</taxon>
        <taxon>Aspergillaceae</taxon>
        <taxon>Penicillium</taxon>
    </lineage>
</organism>
<feature type="compositionally biased region" description="Basic and acidic residues" evidence="2">
    <location>
        <begin position="396"/>
        <end position="408"/>
    </location>
</feature>
<dbReference type="InterPro" id="IPR005061">
    <property type="entry name" value="Ist1"/>
</dbReference>
<dbReference type="InterPro" id="IPR042277">
    <property type="entry name" value="IST1-like"/>
</dbReference>
<evidence type="ECO:0000256" key="1">
    <source>
        <dbReference type="ARBA" id="ARBA00005536"/>
    </source>
</evidence>